<dbReference type="AlphaFoldDB" id="A0A1S2XNM0"/>
<gene>
    <name evidence="5" type="primary">LOC101493804</name>
</gene>
<evidence type="ECO:0000259" key="3">
    <source>
        <dbReference type="PROSITE" id="PS50102"/>
    </source>
</evidence>
<dbReference type="GO" id="GO:0005634">
    <property type="term" value="C:nucleus"/>
    <property type="evidence" value="ECO:0007669"/>
    <property type="project" value="TreeGrafter"/>
</dbReference>
<evidence type="ECO:0000313" key="4">
    <source>
        <dbReference type="Proteomes" id="UP000087171"/>
    </source>
</evidence>
<dbReference type="InterPro" id="IPR035979">
    <property type="entry name" value="RBD_domain_sf"/>
</dbReference>
<dbReference type="STRING" id="3827.A0A1S2XNM0"/>
<proteinExistence type="predicted"/>
<dbReference type="RefSeq" id="XP_004492111.1">
    <property type="nucleotide sequence ID" value="XM_004492054.3"/>
</dbReference>
<dbReference type="GeneID" id="101493804"/>
<dbReference type="GO" id="GO:0006406">
    <property type="term" value="P:mRNA export from nucleus"/>
    <property type="evidence" value="ECO:0007669"/>
    <property type="project" value="TreeGrafter"/>
</dbReference>
<dbReference type="InterPro" id="IPR051229">
    <property type="entry name" value="ALYREF_mRNA_export"/>
</dbReference>
<reference evidence="4" key="1">
    <citation type="journal article" date="2013" name="Nat. Biotechnol.">
        <title>Draft genome sequence of chickpea (Cicer arietinum) provides a resource for trait improvement.</title>
        <authorList>
            <person name="Varshney R.K."/>
            <person name="Song C."/>
            <person name="Saxena R.K."/>
            <person name="Azam S."/>
            <person name="Yu S."/>
            <person name="Sharpe A.G."/>
            <person name="Cannon S."/>
            <person name="Baek J."/>
            <person name="Rosen B.D."/>
            <person name="Tar'an B."/>
            <person name="Millan T."/>
            <person name="Zhang X."/>
            <person name="Ramsay L.D."/>
            <person name="Iwata A."/>
            <person name="Wang Y."/>
            <person name="Nelson W."/>
            <person name="Farmer A.D."/>
            <person name="Gaur P.M."/>
            <person name="Soderlund C."/>
            <person name="Penmetsa R.V."/>
            <person name="Xu C."/>
            <person name="Bharti A.K."/>
            <person name="He W."/>
            <person name="Winter P."/>
            <person name="Zhao S."/>
            <person name="Hane J.K."/>
            <person name="Carrasquilla-Garcia N."/>
            <person name="Condie J.A."/>
            <person name="Upadhyaya H.D."/>
            <person name="Luo M.C."/>
            <person name="Thudi M."/>
            <person name="Gowda C.L."/>
            <person name="Singh N.P."/>
            <person name="Lichtenzveig J."/>
            <person name="Gali K.K."/>
            <person name="Rubio J."/>
            <person name="Nadarajan N."/>
            <person name="Dolezel J."/>
            <person name="Bansal K.C."/>
            <person name="Xu X."/>
            <person name="Edwards D."/>
            <person name="Zhang G."/>
            <person name="Kahl G."/>
            <person name="Gil J."/>
            <person name="Singh K.B."/>
            <person name="Datta S.K."/>
            <person name="Jackson S.A."/>
            <person name="Wang J."/>
            <person name="Cook D.R."/>
        </authorList>
    </citation>
    <scope>NUCLEOTIDE SEQUENCE [LARGE SCALE GENOMIC DNA]</scope>
    <source>
        <strain evidence="4">cv. CDC Frontier</strain>
    </source>
</reference>
<dbReference type="KEGG" id="cam:101493804"/>
<dbReference type="InterPro" id="IPR000504">
    <property type="entry name" value="RRM_dom"/>
</dbReference>
<accession>A0A1S2XNM0</accession>
<dbReference type="Gene3D" id="3.30.70.330">
    <property type="match status" value="1"/>
</dbReference>
<protein>
    <submittedName>
        <fullName evidence="5">THO complex subunit 4B-like</fullName>
    </submittedName>
</protein>
<dbReference type="Proteomes" id="UP000087171">
    <property type="component" value="Chromosome Ca3"/>
</dbReference>
<evidence type="ECO:0000313" key="5">
    <source>
        <dbReference type="RefSeq" id="XP_004492111.1"/>
    </source>
</evidence>
<dbReference type="InterPro" id="IPR012677">
    <property type="entry name" value="Nucleotide-bd_a/b_plait_sf"/>
</dbReference>
<evidence type="ECO:0000256" key="1">
    <source>
        <dbReference type="ARBA" id="ARBA00022884"/>
    </source>
</evidence>
<feature type="domain" description="RRM" evidence="3">
    <location>
        <begin position="80"/>
        <end position="157"/>
    </location>
</feature>
<dbReference type="PROSITE" id="PS50102">
    <property type="entry name" value="RRM"/>
    <property type="match status" value="1"/>
</dbReference>
<dbReference type="PaxDb" id="3827-XP_004492111.1"/>
<dbReference type="PANTHER" id="PTHR19965:SF93">
    <property type="entry name" value="RNA RECOGNITION MOTIF"/>
    <property type="match status" value="1"/>
</dbReference>
<reference evidence="5" key="2">
    <citation type="submission" date="2025-08" db="UniProtKB">
        <authorList>
            <consortium name="RefSeq"/>
        </authorList>
    </citation>
    <scope>IDENTIFICATION</scope>
    <source>
        <tissue evidence="5">Etiolated seedlings</tissue>
    </source>
</reference>
<dbReference type="PANTHER" id="PTHR19965">
    <property type="entry name" value="RNA AND EXPORT FACTOR BINDING PROTEIN"/>
    <property type="match status" value="1"/>
</dbReference>
<keyword evidence="4" id="KW-1185">Reference proteome</keyword>
<dbReference type="SMART" id="SM00360">
    <property type="entry name" value="RRM"/>
    <property type="match status" value="1"/>
</dbReference>
<sequence length="270" mass="31129">MFTGIDMSLDDIINNSAIRHGNHSGHDPNRHFGFRFPVRKTPYSISQSQVAREALRRSSFDVPELVFDHCDVQPQLQPLTKLYISNLDRRVSNDDILLLFSEEGELERHSIHYDQFGRSKGTAEVVFTKQSDALAAIKKYNNMNLDGKPLQIELVGTSLVTPAAAMPLAQSSLLGSPNDLFLREEKRFGGSTYHNYFTHLHFPRNGREQKNHIRKVSSRDIGHGFESYHQCRRVEAKCHFKKLSVKDLDEDLEKYRSEAMQIKRKWKEKS</sequence>
<dbReference type="OrthoDB" id="1049195at2759"/>
<dbReference type="Pfam" id="PF00076">
    <property type="entry name" value="RRM_1"/>
    <property type="match status" value="1"/>
</dbReference>
<dbReference type="SUPFAM" id="SSF54928">
    <property type="entry name" value="RNA-binding domain, RBD"/>
    <property type="match status" value="1"/>
</dbReference>
<organism evidence="4 5">
    <name type="scientific">Cicer arietinum</name>
    <name type="common">Chickpea</name>
    <name type="synonym">Garbanzo</name>
    <dbReference type="NCBI Taxonomy" id="3827"/>
    <lineage>
        <taxon>Eukaryota</taxon>
        <taxon>Viridiplantae</taxon>
        <taxon>Streptophyta</taxon>
        <taxon>Embryophyta</taxon>
        <taxon>Tracheophyta</taxon>
        <taxon>Spermatophyta</taxon>
        <taxon>Magnoliopsida</taxon>
        <taxon>eudicotyledons</taxon>
        <taxon>Gunneridae</taxon>
        <taxon>Pentapetalae</taxon>
        <taxon>rosids</taxon>
        <taxon>fabids</taxon>
        <taxon>Fabales</taxon>
        <taxon>Fabaceae</taxon>
        <taxon>Papilionoideae</taxon>
        <taxon>50 kb inversion clade</taxon>
        <taxon>NPAAA clade</taxon>
        <taxon>Hologalegina</taxon>
        <taxon>IRL clade</taxon>
        <taxon>Cicereae</taxon>
        <taxon>Cicer</taxon>
    </lineage>
</organism>
<keyword evidence="1 2" id="KW-0694">RNA-binding</keyword>
<evidence type="ECO:0000256" key="2">
    <source>
        <dbReference type="PROSITE-ProRule" id="PRU00176"/>
    </source>
</evidence>
<dbReference type="GO" id="GO:0003729">
    <property type="term" value="F:mRNA binding"/>
    <property type="evidence" value="ECO:0007669"/>
    <property type="project" value="TreeGrafter"/>
</dbReference>
<name>A0A1S2XNM0_CICAR</name>
<dbReference type="eggNOG" id="KOG0533">
    <property type="taxonomic scope" value="Eukaryota"/>
</dbReference>